<dbReference type="Proteomes" id="UP000444721">
    <property type="component" value="Unassembled WGS sequence"/>
</dbReference>
<evidence type="ECO:0000313" key="4">
    <source>
        <dbReference type="Proteomes" id="UP000444721"/>
    </source>
</evidence>
<dbReference type="EMBL" id="VFQX01000006">
    <property type="protein sequence ID" value="KAF0983344.1"/>
    <property type="molecule type" value="Genomic_DNA"/>
</dbReference>
<dbReference type="GeneID" id="68117624"/>
<feature type="compositionally biased region" description="Polar residues" evidence="1">
    <location>
        <begin position="502"/>
        <end position="512"/>
    </location>
</feature>
<dbReference type="InterPro" id="IPR036028">
    <property type="entry name" value="SH3-like_dom_sf"/>
</dbReference>
<feature type="compositionally biased region" description="Basic and acidic residues" evidence="1">
    <location>
        <begin position="436"/>
        <end position="458"/>
    </location>
</feature>
<dbReference type="Gene3D" id="2.30.29.30">
    <property type="entry name" value="Pleckstrin-homology domain (PH domain)/Phosphotyrosine-binding domain (PTB)"/>
    <property type="match status" value="1"/>
</dbReference>
<dbReference type="OrthoDB" id="10255788at2759"/>
<dbReference type="VEuPathDB" id="AmoebaDB:NfTy_011940"/>
<gene>
    <name evidence="3" type="ORF">FDP41_010409</name>
</gene>
<feature type="compositionally biased region" description="Low complexity" evidence="1">
    <location>
        <begin position="757"/>
        <end position="769"/>
    </location>
</feature>
<dbReference type="Gene3D" id="2.30.30.40">
    <property type="entry name" value="SH3 Domains"/>
    <property type="match status" value="1"/>
</dbReference>
<organism evidence="3 4">
    <name type="scientific">Naegleria fowleri</name>
    <name type="common">Brain eating amoeba</name>
    <dbReference type="NCBI Taxonomy" id="5763"/>
    <lineage>
        <taxon>Eukaryota</taxon>
        <taxon>Discoba</taxon>
        <taxon>Heterolobosea</taxon>
        <taxon>Tetramitia</taxon>
        <taxon>Eutetramitia</taxon>
        <taxon>Vahlkampfiidae</taxon>
        <taxon>Naegleria</taxon>
    </lineage>
</organism>
<keyword evidence="4" id="KW-1185">Reference proteome</keyword>
<evidence type="ECO:0000313" key="3">
    <source>
        <dbReference type="EMBL" id="KAF0983344.1"/>
    </source>
</evidence>
<dbReference type="RefSeq" id="XP_044568057.1">
    <property type="nucleotide sequence ID" value="XM_044700704.1"/>
</dbReference>
<dbReference type="AlphaFoldDB" id="A0A6A5C9Y6"/>
<dbReference type="VEuPathDB" id="AmoebaDB:NF0067720"/>
<protein>
    <recommendedName>
        <fullName evidence="2">PH domain-containing protein</fullName>
    </recommendedName>
</protein>
<evidence type="ECO:0000256" key="1">
    <source>
        <dbReference type="SAM" id="MobiDB-lite"/>
    </source>
</evidence>
<dbReference type="PROSITE" id="PS50003">
    <property type="entry name" value="PH_DOMAIN"/>
    <property type="match status" value="1"/>
</dbReference>
<feature type="region of interest" description="Disordered" evidence="1">
    <location>
        <begin position="488"/>
        <end position="607"/>
    </location>
</feature>
<dbReference type="SMART" id="SM00233">
    <property type="entry name" value="PH"/>
    <property type="match status" value="1"/>
</dbReference>
<feature type="region of interest" description="Disordered" evidence="1">
    <location>
        <begin position="736"/>
        <end position="774"/>
    </location>
</feature>
<dbReference type="Pfam" id="PF00169">
    <property type="entry name" value="PH"/>
    <property type="match status" value="1"/>
</dbReference>
<feature type="domain" description="PH" evidence="2">
    <location>
        <begin position="1"/>
        <end position="101"/>
    </location>
</feature>
<accession>A0A6A5C9Y6</accession>
<dbReference type="InterPro" id="IPR011993">
    <property type="entry name" value="PH-like_dom_sf"/>
</dbReference>
<sequence>MVKEGYLFKQEKSSLRKNQHWQKYYCILTADRLDLYEKEGQKNVKLSIKIKDKYVAEGCDNFSRKVDTFKIEESSKKVHYFNCASPSEYKAWMNMLAIHGANPIQPPYQSREHLFSTDLNDLFGFDEWLKEVKNSVSKSYPSVIAHWFLFVYDKKEKIFIPRMVLMHETGIVTCYSKENAKEVFKFTTNDAEITIYSQSEAVFYDPISIKQKANILPEEQLDTALLTPITSIISVKTNEKWLIPTPYSEKAMDAICRYRINIRTNYDDVVMLVAKEKAEILEFIGAAQKSGSKLTINVKHINEEIDDNGDIIRDSYILSAVKDSCKISLAKGKILEPFVAQNKFETSVETDEIVEILESYKNQGITLIRKTDSNEQGLVPAHIVQELRKKEIPKDLDQTVKKKTAAPRRLPDRNAKNIRESLAITEMQHELFENAIDRKNPKAKPPEMHPYELSKEEQSQAASFPPPPPRRFTPEVEVAFKKVSEISGTSVTTTLSSTSTSQELTNTATDKQPPQIPEAKPKKSFIHAVSSSMDSLTQNSTTSNPKLPVGAVNPLSGRIPVGGVGLPIKTTPGTPQDKVTPGESKDSNSTPSDKNDDKSIDNFGKLTKENETLKKQIETEKENSDYLTNQLGKLREEIATLKTKNQALEKVNTENVEKLKQYQGSQSNNEQLKQINNLLDTINRLKDEHQKAIEKIKKDHSEELERTTRKLTLEFETEKNSLLRKLEEQQKKISKPVNPLLANKPTVGSSSVSTIKSAGSSLSTNSSDSSLEDLKRQLEQEKALRLEETRELKEQLRAISKKMEFEREQYLPLMQWVQSQKQ</sequence>
<comment type="caution">
    <text evidence="3">The sequence shown here is derived from an EMBL/GenBank/DDBJ whole genome shotgun (WGS) entry which is preliminary data.</text>
</comment>
<feature type="compositionally biased region" description="Basic and acidic residues" evidence="1">
    <location>
        <begin position="593"/>
        <end position="607"/>
    </location>
</feature>
<dbReference type="InterPro" id="IPR001849">
    <property type="entry name" value="PH_domain"/>
</dbReference>
<feature type="region of interest" description="Disordered" evidence="1">
    <location>
        <begin position="436"/>
        <end position="469"/>
    </location>
</feature>
<dbReference type="CDD" id="cd00821">
    <property type="entry name" value="PH"/>
    <property type="match status" value="1"/>
</dbReference>
<dbReference type="SUPFAM" id="SSF50044">
    <property type="entry name" value="SH3-domain"/>
    <property type="match status" value="1"/>
</dbReference>
<dbReference type="VEuPathDB" id="AmoebaDB:FDP41_010409"/>
<feature type="compositionally biased region" description="Low complexity" evidence="1">
    <location>
        <begin position="488"/>
        <end position="501"/>
    </location>
</feature>
<dbReference type="SUPFAM" id="SSF50729">
    <property type="entry name" value="PH domain-like"/>
    <property type="match status" value="1"/>
</dbReference>
<evidence type="ECO:0000259" key="2">
    <source>
        <dbReference type="PROSITE" id="PS50003"/>
    </source>
</evidence>
<feature type="compositionally biased region" description="Polar residues" evidence="1">
    <location>
        <begin position="529"/>
        <end position="545"/>
    </location>
</feature>
<proteinExistence type="predicted"/>
<feature type="compositionally biased region" description="Polar residues" evidence="1">
    <location>
        <begin position="746"/>
        <end position="756"/>
    </location>
</feature>
<name>A0A6A5C9Y6_NAEFO</name>
<dbReference type="OMA" id="ITEMQHE"/>
<reference evidence="3 4" key="1">
    <citation type="journal article" date="2019" name="Sci. Rep.">
        <title>Nanopore sequencing improves the draft genome of the human pathogenic amoeba Naegleria fowleri.</title>
        <authorList>
            <person name="Liechti N."/>
            <person name="Schurch N."/>
            <person name="Bruggmann R."/>
            <person name="Wittwer M."/>
        </authorList>
    </citation>
    <scope>NUCLEOTIDE SEQUENCE [LARGE SCALE GENOMIC DNA]</scope>
    <source>
        <strain evidence="3 4">ATCC 30894</strain>
    </source>
</reference>